<dbReference type="EMBL" id="ATLV01024682">
    <property type="status" value="NOT_ANNOTATED_CDS"/>
    <property type="molecule type" value="Genomic_DNA"/>
</dbReference>
<organism evidence="1">
    <name type="scientific">Anopheles sinensis</name>
    <name type="common">Mosquito</name>
    <dbReference type="NCBI Taxonomy" id="74873"/>
    <lineage>
        <taxon>Eukaryota</taxon>
        <taxon>Metazoa</taxon>
        <taxon>Ecdysozoa</taxon>
        <taxon>Arthropoda</taxon>
        <taxon>Hexapoda</taxon>
        <taxon>Insecta</taxon>
        <taxon>Pterygota</taxon>
        <taxon>Neoptera</taxon>
        <taxon>Endopterygota</taxon>
        <taxon>Diptera</taxon>
        <taxon>Nematocera</taxon>
        <taxon>Culicoidea</taxon>
        <taxon>Culicidae</taxon>
        <taxon>Anophelinae</taxon>
        <taxon>Anopheles</taxon>
    </lineage>
</organism>
<sequence>MTSAGELKIGALRDAPGPIVNRGVCGGIENLSLGFQQASKVKKTTTTDEKLLLLQNAKRCHSPAGQRGMKAPDAVAVSDDNLPSITAGHGMVLSLCRGCGNGNLNHRNRTRRELRWSGGLHYAVGSRRQTRSRTPYRWLNGSRESILLHRPASD</sequence>
<dbReference type="AlphaFoldDB" id="A0A084WNS6"/>
<gene>
    <name evidence="1" type="ORF">ZHAS_00020034</name>
</gene>
<reference evidence="1 3" key="1">
    <citation type="journal article" date="2014" name="BMC Genomics">
        <title>Genome sequence of Anopheles sinensis provides insight into genetics basis of mosquito competence for malaria parasites.</title>
        <authorList>
            <person name="Zhou D."/>
            <person name="Zhang D."/>
            <person name="Ding G."/>
            <person name="Shi L."/>
            <person name="Hou Q."/>
            <person name="Ye Y."/>
            <person name="Xu Y."/>
            <person name="Zhou H."/>
            <person name="Xiong C."/>
            <person name="Li S."/>
            <person name="Yu J."/>
            <person name="Hong S."/>
            <person name="Yu X."/>
            <person name="Zou P."/>
            <person name="Chen C."/>
            <person name="Chang X."/>
            <person name="Wang W."/>
            <person name="Lv Y."/>
            <person name="Sun Y."/>
            <person name="Ma L."/>
            <person name="Shen B."/>
            <person name="Zhu C."/>
        </authorList>
    </citation>
    <scope>NUCLEOTIDE SEQUENCE [LARGE SCALE GENOMIC DNA]</scope>
</reference>
<protein>
    <submittedName>
        <fullName evidence="1 2">Uncharacterized protein</fullName>
    </submittedName>
</protein>
<dbReference type="EnsemblMetazoa" id="ASIC020034-RA">
    <property type="protein sequence ID" value="ASIC020034-PA"/>
    <property type="gene ID" value="ASIC020034"/>
</dbReference>
<dbReference type="VEuPathDB" id="VectorBase:ASIC020034"/>
<evidence type="ECO:0000313" key="1">
    <source>
        <dbReference type="EMBL" id="KFB51870.1"/>
    </source>
</evidence>
<name>A0A084WNS6_ANOSI</name>
<reference evidence="2" key="2">
    <citation type="submission" date="2020-05" db="UniProtKB">
        <authorList>
            <consortium name="EnsemblMetazoa"/>
        </authorList>
    </citation>
    <scope>IDENTIFICATION</scope>
</reference>
<keyword evidence="3" id="KW-1185">Reference proteome</keyword>
<accession>A0A084WNS6</accession>
<evidence type="ECO:0000313" key="3">
    <source>
        <dbReference type="Proteomes" id="UP000030765"/>
    </source>
</evidence>
<evidence type="ECO:0000313" key="2">
    <source>
        <dbReference type="EnsemblMetazoa" id="ASIC020034-PA"/>
    </source>
</evidence>
<dbReference type="Proteomes" id="UP000030765">
    <property type="component" value="Unassembled WGS sequence"/>
</dbReference>
<dbReference type="EMBL" id="KE525357">
    <property type="protein sequence ID" value="KFB51870.1"/>
    <property type="molecule type" value="Genomic_DNA"/>
</dbReference>
<proteinExistence type="predicted"/>